<dbReference type="InterPro" id="IPR001516">
    <property type="entry name" value="Proton_antipo_N"/>
</dbReference>
<feature type="transmembrane region" description="Helical" evidence="8">
    <location>
        <begin position="245"/>
        <end position="265"/>
    </location>
</feature>
<dbReference type="PANTHER" id="PTHR42703:SF1">
    <property type="entry name" value="NA(+)_H(+) ANTIPORTER SUBUNIT D1"/>
    <property type="match status" value="1"/>
</dbReference>
<feature type="transmembrane region" description="Helical" evidence="8">
    <location>
        <begin position="81"/>
        <end position="103"/>
    </location>
</feature>
<keyword evidence="12" id="KW-1185">Reference proteome</keyword>
<dbReference type="Proteomes" id="UP001296776">
    <property type="component" value="Unassembled WGS sequence"/>
</dbReference>
<evidence type="ECO:0000256" key="3">
    <source>
        <dbReference type="ARBA" id="ARBA00022475"/>
    </source>
</evidence>
<dbReference type="PANTHER" id="PTHR42703">
    <property type="entry name" value="NADH DEHYDROGENASE"/>
    <property type="match status" value="1"/>
</dbReference>
<dbReference type="InterPro" id="IPR050586">
    <property type="entry name" value="CPA3_Na-H_Antiporter_D"/>
</dbReference>
<dbReference type="PRINTS" id="PR01434">
    <property type="entry name" value="NADHDHGNASE5"/>
</dbReference>
<dbReference type="GO" id="GO:0005886">
    <property type="term" value="C:plasma membrane"/>
    <property type="evidence" value="ECO:0007669"/>
    <property type="project" value="UniProtKB-SubCell"/>
</dbReference>
<evidence type="ECO:0000259" key="9">
    <source>
        <dbReference type="Pfam" id="PF00361"/>
    </source>
</evidence>
<feature type="domain" description="NADH:quinone oxidoreductase/Mrp antiporter transmembrane" evidence="9">
    <location>
        <begin position="129"/>
        <end position="422"/>
    </location>
</feature>
<proteinExistence type="inferred from homology"/>
<evidence type="ECO:0000313" key="12">
    <source>
        <dbReference type="Proteomes" id="UP001296776"/>
    </source>
</evidence>
<evidence type="ECO:0000256" key="6">
    <source>
        <dbReference type="ARBA" id="ARBA00023136"/>
    </source>
</evidence>
<evidence type="ECO:0000259" key="10">
    <source>
        <dbReference type="Pfam" id="PF00662"/>
    </source>
</evidence>
<feature type="transmembrane region" description="Helical" evidence="8">
    <location>
        <begin position="458"/>
        <end position="481"/>
    </location>
</feature>
<evidence type="ECO:0000256" key="5">
    <source>
        <dbReference type="ARBA" id="ARBA00022989"/>
    </source>
</evidence>
<feature type="transmembrane region" description="Helical" evidence="8">
    <location>
        <begin position="413"/>
        <end position="437"/>
    </location>
</feature>
<feature type="transmembrane region" description="Helical" evidence="8">
    <location>
        <begin position="272"/>
        <end position="295"/>
    </location>
</feature>
<evidence type="ECO:0000256" key="1">
    <source>
        <dbReference type="ARBA" id="ARBA00004651"/>
    </source>
</evidence>
<feature type="transmembrane region" description="Helical" evidence="8">
    <location>
        <begin position="6"/>
        <end position="25"/>
    </location>
</feature>
<feature type="transmembrane region" description="Helical" evidence="8">
    <location>
        <begin position="115"/>
        <end position="142"/>
    </location>
</feature>
<gene>
    <name evidence="11" type="ORF">CKO40_10220</name>
</gene>
<organism evidence="11 12">
    <name type="scientific">Halochromatium glycolicum</name>
    <dbReference type="NCBI Taxonomy" id="85075"/>
    <lineage>
        <taxon>Bacteria</taxon>
        <taxon>Pseudomonadati</taxon>
        <taxon>Pseudomonadota</taxon>
        <taxon>Gammaproteobacteria</taxon>
        <taxon>Chromatiales</taxon>
        <taxon>Chromatiaceae</taxon>
        <taxon>Halochromatium</taxon>
    </lineage>
</organism>
<evidence type="ECO:0000256" key="2">
    <source>
        <dbReference type="ARBA" id="ARBA00005346"/>
    </source>
</evidence>
<evidence type="ECO:0000256" key="4">
    <source>
        <dbReference type="ARBA" id="ARBA00022692"/>
    </source>
</evidence>
<feature type="transmembrane region" description="Helical" evidence="8">
    <location>
        <begin position="315"/>
        <end position="338"/>
    </location>
</feature>
<keyword evidence="3" id="KW-1003">Cell membrane</keyword>
<dbReference type="Pfam" id="PF00662">
    <property type="entry name" value="Proton_antipo_N"/>
    <property type="match status" value="1"/>
</dbReference>
<feature type="transmembrane region" description="Helical" evidence="8">
    <location>
        <begin position="162"/>
        <end position="183"/>
    </location>
</feature>
<keyword evidence="5 8" id="KW-1133">Transmembrane helix</keyword>
<evidence type="ECO:0000256" key="7">
    <source>
        <dbReference type="RuleBase" id="RU000320"/>
    </source>
</evidence>
<comment type="caution">
    <text evidence="11">The sequence shown here is derived from an EMBL/GenBank/DDBJ whole genome shotgun (WGS) entry which is preliminary data.</text>
</comment>
<keyword evidence="4 7" id="KW-0812">Transmembrane</keyword>
<feature type="transmembrane region" description="Helical" evidence="8">
    <location>
        <begin position="375"/>
        <end position="401"/>
    </location>
</feature>
<accession>A0AAJ0U417</accession>
<dbReference type="Pfam" id="PF00361">
    <property type="entry name" value="Proton_antipo_M"/>
    <property type="match status" value="1"/>
</dbReference>
<feature type="transmembrane region" description="Helical" evidence="8">
    <location>
        <begin position="209"/>
        <end position="233"/>
    </location>
</feature>
<protein>
    <submittedName>
        <fullName evidence="11">Proton-conducting membrane transporter</fullName>
    </submittedName>
</protein>
<feature type="domain" description="NADH-Ubiquinone oxidoreductase (complex I) chain 5 N-terminal" evidence="10">
    <location>
        <begin position="72"/>
        <end position="113"/>
    </location>
</feature>
<reference evidence="11" key="1">
    <citation type="submission" date="2017-08" db="EMBL/GenBank/DDBJ databases">
        <authorList>
            <person name="Imhoff J.F."/>
            <person name="Rahn T."/>
            <person name="Kuenzel S."/>
            <person name="Neulinger S.C."/>
        </authorList>
    </citation>
    <scope>NUCLEOTIDE SEQUENCE</scope>
    <source>
        <strain evidence="11">DSM 11080</strain>
    </source>
</reference>
<dbReference type="AlphaFoldDB" id="A0AAJ0U417"/>
<name>A0AAJ0U417_9GAMM</name>
<reference evidence="11" key="2">
    <citation type="journal article" date="2020" name="Microorganisms">
        <title>Osmotic Adaptation and Compatible Solute Biosynthesis of Phototrophic Bacteria as Revealed from Genome Analyses.</title>
        <authorList>
            <person name="Imhoff J.F."/>
            <person name="Rahn T."/>
            <person name="Kunzel S."/>
            <person name="Keller A."/>
            <person name="Neulinger S.C."/>
        </authorList>
    </citation>
    <scope>NUCLEOTIDE SEQUENCE</scope>
    <source>
        <strain evidence="11">DSM 11080</strain>
    </source>
</reference>
<keyword evidence="6 8" id="KW-0472">Membrane</keyword>
<feature type="transmembrane region" description="Helical" evidence="8">
    <location>
        <begin position="37"/>
        <end position="61"/>
    </location>
</feature>
<dbReference type="InterPro" id="IPR001750">
    <property type="entry name" value="ND/Mrp_TM"/>
</dbReference>
<comment type="similarity">
    <text evidence="2">Belongs to the CPA3 antiporters (TC 2.A.63) subunit D family.</text>
</comment>
<evidence type="ECO:0000256" key="8">
    <source>
        <dbReference type="SAM" id="Phobius"/>
    </source>
</evidence>
<sequence>MSWTALLPGAIVLSSMLPGAFIFLVKEESHLLRGVLNMFGAIIKLVLVGTLIWGVFLGGVFESRLTIAPGLDLVLHADALSVLFVTLSSVLWLVTTVYAIGYLEHSPNRSRFFGFFSLCVSATVGIALAGNLLTFVIFYEILTLATYPLVAHRGTPEATRGAKIYLAYTMGGGVALLVGAVWLRALTGPVDFVEGGVLSDMASTLHPQLIAIFLLLLLGLGVKAALVPLHGWLPQSMVAPAPVSSLLHAVAVVKAGAFGIVRVVYDVYGVDFAAELGLLIILGVWASLTIVYGSVKALTQDGLKARLAYSTVSQVSYIALGASILGPVATIGGMVHLVHQGIMKITLFFCAGNYAETLGVHKVSQMDGVGRRMPWTTLAFTVGALGMIGIPPIAGFVSKWYLGLGAVEAGQHWVLLVLAASTLLNAGYFLPILYKAWFRPPPDAWPNEHRFESRFETLGALLWPPVITAAFCLIAGLLAAAPFSPLEWATLIARREYGL</sequence>
<dbReference type="EMBL" id="NRSJ01000016">
    <property type="protein sequence ID" value="MBK1704903.1"/>
    <property type="molecule type" value="Genomic_DNA"/>
</dbReference>
<comment type="subcellular location">
    <subcellularLocation>
        <location evidence="1">Cell membrane</location>
        <topology evidence="1">Multi-pass membrane protein</topology>
    </subcellularLocation>
    <subcellularLocation>
        <location evidence="7">Membrane</location>
        <topology evidence="7">Multi-pass membrane protein</topology>
    </subcellularLocation>
</comment>
<evidence type="ECO:0000313" key="11">
    <source>
        <dbReference type="EMBL" id="MBK1704903.1"/>
    </source>
</evidence>